<reference evidence="1 2" key="1">
    <citation type="submission" date="2020-08" db="EMBL/GenBank/DDBJ databases">
        <title>Genomic Encyclopedia of Type Strains, Phase IV (KMG-IV): sequencing the most valuable type-strain genomes for metagenomic binning, comparative biology and taxonomic classification.</title>
        <authorList>
            <person name="Goeker M."/>
        </authorList>
    </citation>
    <scope>NUCLEOTIDE SEQUENCE [LARGE SCALE GENOMIC DNA]</scope>
    <source>
        <strain evidence="1 2">YC6886</strain>
    </source>
</reference>
<name>A0A840VFW0_9BACT</name>
<dbReference type="AlphaFoldDB" id="A0A840VFW0"/>
<dbReference type="EMBL" id="JACHFD010000027">
    <property type="protein sequence ID" value="MBB5353488.1"/>
    <property type="molecule type" value="Genomic_DNA"/>
</dbReference>
<protein>
    <submittedName>
        <fullName evidence="1">Uncharacterized protein</fullName>
    </submittedName>
</protein>
<accession>A0A840VFW0</accession>
<evidence type="ECO:0000313" key="1">
    <source>
        <dbReference type="EMBL" id="MBB5353488.1"/>
    </source>
</evidence>
<comment type="caution">
    <text evidence="1">The sequence shown here is derived from an EMBL/GenBank/DDBJ whole genome shotgun (WGS) entry which is preliminary data.</text>
</comment>
<gene>
    <name evidence="1" type="ORF">HNR46_003749</name>
</gene>
<dbReference type="Proteomes" id="UP000557717">
    <property type="component" value="Unassembled WGS sequence"/>
</dbReference>
<organism evidence="1 2">
    <name type="scientific">Haloferula luteola</name>
    <dbReference type="NCBI Taxonomy" id="595692"/>
    <lineage>
        <taxon>Bacteria</taxon>
        <taxon>Pseudomonadati</taxon>
        <taxon>Verrucomicrobiota</taxon>
        <taxon>Verrucomicrobiia</taxon>
        <taxon>Verrucomicrobiales</taxon>
        <taxon>Verrucomicrobiaceae</taxon>
        <taxon>Haloferula</taxon>
    </lineage>
</organism>
<proteinExistence type="predicted"/>
<keyword evidence="2" id="KW-1185">Reference proteome</keyword>
<evidence type="ECO:0000313" key="2">
    <source>
        <dbReference type="Proteomes" id="UP000557717"/>
    </source>
</evidence>
<sequence length="51" mass="5365">MAVALAKALGPCGIRVKGFPTGAIDTDFTAGHLSIHWVIAQRLEVSGPMIF</sequence>